<dbReference type="EMBL" id="JAHRWL010000001">
    <property type="protein sequence ID" value="MBV2358553.1"/>
    <property type="molecule type" value="Genomic_DNA"/>
</dbReference>
<keyword evidence="2" id="KW-1185">Reference proteome</keyword>
<evidence type="ECO:0000313" key="2">
    <source>
        <dbReference type="Proteomes" id="UP001166293"/>
    </source>
</evidence>
<evidence type="ECO:0000313" key="1">
    <source>
        <dbReference type="EMBL" id="MBV2358553.1"/>
    </source>
</evidence>
<gene>
    <name evidence="1" type="ORF">KUH32_02085</name>
</gene>
<accession>A0ABS6N3G2</accession>
<dbReference type="Proteomes" id="UP001166293">
    <property type="component" value="Unassembled WGS sequence"/>
</dbReference>
<reference evidence="1" key="1">
    <citation type="submission" date="2021-06" db="EMBL/GenBank/DDBJ databases">
        <title>Thalassococcus sp. CAU 1522 isolated from sea sand, Republic of Korea.</title>
        <authorList>
            <person name="Kim W."/>
        </authorList>
    </citation>
    <scope>NUCLEOTIDE SEQUENCE</scope>
    <source>
        <strain evidence="1">CAU 1522</strain>
    </source>
</reference>
<name>A0ABS6N3G2_9RHOB</name>
<sequence>MGLKKLAEKIADYNERFEQGKASKIKPEHVEKVLAKLRKKSAELQVDIASATTSEKKARLEKKLGVATAQIERAEWLLKEIT</sequence>
<dbReference type="RefSeq" id="WP_217776411.1">
    <property type="nucleotide sequence ID" value="NZ_JAHRWL010000001.1"/>
</dbReference>
<protein>
    <submittedName>
        <fullName evidence="1">Uncharacterized protein</fullName>
    </submittedName>
</protein>
<comment type="caution">
    <text evidence="1">The sequence shown here is derived from an EMBL/GenBank/DDBJ whole genome shotgun (WGS) entry which is preliminary data.</text>
</comment>
<proteinExistence type="predicted"/>
<organism evidence="1 2">
    <name type="scientific">Thalassococcus arenae</name>
    <dbReference type="NCBI Taxonomy" id="2851652"/>
    <lineage>
        <taxon>Bacteria</taxon>
        <taxon>Pseudomonadati</taxon>
        <taxon>Pseudomonadota</taxon>
        <taxon>Alphaproteobacteria</taxon>
        <taxon>Rhodobacterales</taxon>
        <taxon>Roseobacteraceae</taxon>
        <taxon>Thalassococcus</taxon>
    </lineage>
</organism>